<protein>
    <submittedName>
        <fullName evidence="1">Uncharacterized protein</fullName>
    </submittedName>
</protein>
<comment type="caution">
    <text evidence="1">The sequence shown here is derived from an EMBL/GenBank/DDBJ whole genome shotgun (WGS) entry which is preliminary data.</text>
</comment>
<dbReference type="OrthoDB" id="523134at2759"/>
<dbReference type="AlphaFoldDB" id="A0A836C1U1"/>
<reference evidence="1" key="1">
    <citation type="journal article" date="2020" name="bioRxiv">
        <title>Comparative genomics of Chlamydomonas.</title>
        <authorList>
            <person name="Craig R.J."/>
            <person name="Hasan A.R."/>
            <person name="Ness R.W."/>
            <person name="Keightley P.D."/>
        </authorList>
    </citation>
    <scope>NUCLEOTIDE SEQUENCE</scope>
    <source>
        <strain evidence="1">CCAP 11/70</strain>
    </source>
</reference>
<accession>A0A836C1U1</accession>
<dbReference type="EMBL" id="JAEHOE010000015">
    <property type="protein sequence ID" value="KAG2497291.1"/>
    <property type="molecule type" value="Genomic_DNA"/>
</dbReference>
<organism evidence="1 2">
    <name type="scientific">Edaphochlamys debaryana</name>
    <dbReference type="NCBI Taxonomy" id="47281"/>
    <lineage>
        <taxon>Eukaryota</taxon>
        <taxon>Viridiplantae</taxon>
        <taxon>Chlorophyta</taxon>
        <taxon>core chlorophytes</taxon>
        <taxon>Chlorophyceae</taxon>
        <taxon>CS clade</taxon>
        <taxon>Chlamydomonadales</taxon>
        <taxon>Chlamydomonadales incertae sedis</taxon>
        <taxon>Edaphochlamys</taxon>
    </lineage>
</organism>
<dbReference type="Proteomes" id="UP000612055">
    <property type="component" value="Unassembled WGS sequence"/>
</dbReference>
<gene>
    <name evidence="1" type="ORF">HYH03_004874</name>
</gene>
<dbReference type="InterPro" id="IPR029044">
    <property type="entry name" value="Nucleotide-diphossugar_trans"/>
</dbReference>
<dbReference type="SUPFAM" id="SSF53448">
    <property type="entry name" value="Nucleotide-diphospho-sugar transferases"/>
    <property type="match status" value="1"/>
</dbReference>
<name>A0A836C1U1_9CHLO</name>
<proteinExistence type="predicted"/>
<keyword evidence="2" id="KW-1185">Reference proteome</keyword>
<evidence type="ECO:0000313" key="1">
    <source>
        <dbReference type="EMBL" id="KAG2497291.1"/>
    </source>
</evidence>
<dbReference type="Gene3D" id="3.90.550.10">
    <property type="entry name" value="Spore Coat Polysaccharide Biosynthesis Protein SpsA, Chain A"/>
    <property type="match status" value="1"/>
</dbReference>
<evidence type="ECO:0000313" key="2">
    <source>
        <dbReference type="Proteomes" id="UP000612055"/>
    </source>
</evidence>
<sequence length="258" mass="29894">MRSALGEQGRLPNVAVLPLDNSSWSIPELGRDSTQWMGPHTAPYRLMGDWRMSFMPYFVRTMGHRFVLQLDDDSFILSPVGRNLVAMFDQNGLKIAARQMYEEPPGVTWGLPELARYFIVSHKIVPAQLFSYCTPQSIEGAYSSFQAEDLERVLAPEQMEALQRNNLPATGGWNRTVLFGNCVMYSLDWWFTPMVNRFVQLCRATGGTFAYRWNEQGVIAMLWQLFVEPKQFYMFEFDYKHRYLPGVFNKQKGGDERR</sequence>